<name>A0A5C3NGZ6_9AGAM</name>
<dbReference type="Pfam" id="PF07470">
    <property type="entry name" value="Glyco_hydro_88"/>
    <property type="match status" value="1"/>
</dbReference>
<organism evidence="2 3">
    <name type="scientific">Heliocybe sulcata</name>
    <dbReference type="NCBI Taxonomy" id="5364"/>
    <lineage>
        <taxon>Eukaryota</taxon>
        <taxon>Fungi</taxon>
        <taxon>Dikarya</taxon>
        <taxon>Basidiomycota</taxon>
        <taxon>Agaricomycotina</taxon>
        <taxon>Agaricomycetes</taxon>
        <taxon>Gloeophyllales</taxon>
        <taxon>Gloeophyllaceae</taxon>
        <taxon>Heliocybe</taxon>
    </lineage>
</organism>
<dbReference type="InterPro" id="IPR012341">
    <property type="entry name" value="6hp_glycosidase-like_sf"/>
</dbReference>
<keyword evidence="2" id="KW-0326">Glycosidase</keyword>
<dbReference type="EMBL" id="ML213504">
    <property type="protein sequence ID" value="TFK56177.1"/>
    <property type="molecule type" value="Genomic_DNA"/>
</dbReference>
<protein>
    <submittedName>
        <fullName evidence="2">Six-hairpin glycosidase</fullName>
    </submittedName>
</protein>
<reference evidence="2 3" key="1">
    <citation type="journal article" date="2019" name="Nat. Ecol. Evol.">
        <title>Megaphylogeny resolves global patterns of mushroom evolution.</title>
        <authorList>
            <person name="Varga T."/>
            <person name="Krizsan K."/>
            <person name="Foldi C."/>
            <person name="Dima B."/>
            <person name="Sanchez-Garcia M."/>
            <person name="Sanchez-Ramirez S."/>
            <person name="Szollosi G.J."/>
            <person name="Szarkandi J.G."/>
            <person name="Papp V."/>
            <person name="Albert L."/>
            <person name="Andreopoulos W."/>
            <person name="Angelini C."/>
            <person name="Antonin V."/>
            <person name="Barry K.W."/>
            <person name="Bougher N.L."/>
            <person name="Buchanan P."/>
            <person name="Buyck B."/>
            <person name="Bense V."/>
            <person name="Catcheside P."/>
            <person name="Chovatia M."/>
            <person name="Cooper J."/>
            <person name="Damon W."/>
            <person name="Desjardin D."/>
            <person name="Finy P."/>
            <person name="Geml J."/>
            <person name="Haridas S."/>
            <person name="Hughes K."/>
            <person name="Justo A."/>
            <person name="Karasinski D."/>
            <person name="Kautmanova I."/>
            <person name="Kiss B."/>
            <person name="Kocsube S."/>
            <person name="Kotiranta H."/>
            <person name="LaButti K.M."/>
            <person name="Lechner B.E."/>
            <person name="Liimatainen K."/>
            <person name="Lipzen A."/>
            <person name="Lukacs Z."/>
            <person name="Mihaltcheva S."/>
            <person name="Morgado L.N."/>
            <person name="Niskanen T."/>
            <person name="Noordeloos M.E."/>
            <person name="Ohm R.A."/>
            <person name="Ortiz-Santana B."/>
            <person name="Ovrebo C."/>
            <person name="Racz N."/>
            <person name="Riley R."/>
            <person name="Savchenko A."/>
            <person name="Shiryaev A."/>
            <person name="Soop K."/>
            <person name="Spirin V."/>
            <person name="Szebenyi C."/>
            <person name="Tomsovsky M."/>
            <person name="Tulloss R.E."/>
            <person name="Uehling J."/>
            <person name="Grigoriev I.V."/>
            <person name="Vagvolgyi C."/>
            <person name="Papp T."/>
            <person name="Martin F.M."/>
            <person name="Miettinen O."/>
            <person name="Hibbett D.S."/>
            <person name="Nagy L.G."/>
        </authorList>
    </citation>
    <scope>NUCLEOTIDE SEQUENCE [LARGE SCALE GENOMIC DNA]</scope>
    <source>
        <strain evidence="2 3">OMC1185</strain>
    </source>
</reference>
<sequence>MSLLALARGAPAGVQDALSNGTIASVKSNLLKSASASWELGTAAEALTELYWPELSVFRATGVPPPTKLNSSDEASDVLGIARNTVSTKSGQSLPLVQGDGAVGDPASLGVAVLLAAWTSGNDSNNSYWQAASNQLDYLLHVAPRTDDGAISHRTDQVQLWSDFVYMAPPFIAYYGMLQGGDSGLGLMQVAYQQCQLYRDYLRDDSGLWRHVVLGSWQDDTHWATGNGWAAAGMLRVLETLSGSDQADSLLDEINDLTSWIQEIVSATWPLQKDNGTLYNSLDDDTSFAESSGTALLASVTYRMAYITGDDTYLHAANRALALVASSVDEDGWLTNTVDPYTFNSPTAPGDHSPEGQAFVLLLQSAWRDYWLAQCACHAHYPVLWKISRTLQYRVSSVSRPTSKADRLVLFVCC</sequence>
<dbReference type="PANTHER" id="PTHR41814:SF1">
    <property type="entry name" value="CELLULASE"/>
    <property type="match status" value="1"/>
</dbReference>
<evidence type="ECO:0000313" key="2">
    <source>
        <dbReference type="EMBL" id="TFK56177.1"/>
    </source>
</evidence>
<dbReference type="PANTHER" id="PTHR41814">
    <property type="entry name" value="EXPRESSED PROTEIN"/>
    <property type="match status" value="1"/>
</dbReference>
<proteinExistence type="predicted"/>
<dbReference type="InterPro" id="IPR008928">
    <property type="entry name" value="6-hairpin_glycosidase_sf"/>
</dbReference>
<dbReference type="OrthoDB" id="4138492at2759"/>
<dbReference type="Proteomes" id="UP000305948">
    <property type="component" value="Unassembled WGS sequence"/>
</dbReference>
<dbReference type="GO" id="GO:0016798">
    <property type="term" value="F:hydrolase activity, acting on glycosyl bonds"/>
    <property type="evidence" value="ECO:0007669"/>
    <property type="project" value="UniProtKB-KW"/>
</dbReference>
<dbReference type="InterPro" id="IPR010905">
    <property type="entry name" value="Glyco_hydro_88"/>
</dbReference>
<dbReference type="AlphaFoldDB" id="A0A5C3NGZ6"/>
<gene>
    <name evidence="2" type="ORF">OE88DRAFT_1622277</name>
</gene>
<keyword evidence="1" id="KW-0378">Hydrolase</keyword>
<dbReference type="SUPFAM" id="SSF48208">
    <property type="entry name" value="Six-hairpin glycosidases"/>
    <property type="match status" value="1"/>
</dbReference>
<keyword evidence="3" id="KW-1185">Reference proteome</keyword>
<evidence type="ECO:0000256" key="1">
    <source>
        <dbReference type="ARBA" id="ARBA00022801"/>
    </source>
</evidence>
<dbReference type="GO" id="GO:0005975">
    <property type="term" value="P:carbohydrate metabolic process"/>
    <property type="evidence" value="ECO:0007669"/>
    <property type="project" value="InterPro"/>
</dbReference>
<dbReference type="Gene3D" id="1.50.10.10">
    <property type="match status" value="1"/>
</dbReference>
<evidence type="ECO:0000313" key="3">
    <source>
        <dbReference type="Proteomes" id="UP000305948"/>
    </source>
</evidence>
<accession>A0A5C3NGZ6</accession>